<evidence type="ECO:0000313" key="3">
    <source>
        <dbReference type="Proteomes" id="UP001341840"/>
    </source>
</evidence>
<accession>A0ABU6VFB2</accession>
<evidence type="ECO:0000313" key="2">
    <source>
        <dbReference type="EMBL" id="MED6171125.1"/>
    </source>
</evidence>
<proteinExistence type="predicted"/>
<dbReference type="Proteomes" id="UP001341840">
    <property type="component" value="Unassembled WGS sequence"/>
</dbReference>
<protein>
    <submittedName>
        <fullName evidence="2">Uncharacterized protein</fullName>
    </submittedName>
</protein>
<feature type="compositionally biased region" description="Basic and acidic residues" evidence="1">
    <location>
        <begin position="34"/>
        <end position="53"/>
    </location>
</feature>
<name>A0ABU6VFB2_9FABA</name>
<organism evidence="2 3">
    <name type="scientific">Stylosanthes scabra</name>
    <dbReference type="NCBI Taxonomy" id="79078"/>
    <lineage>
        <taxon>Eukaryota</taxon>
        <taxon>Viridiplantae</taxon>
        <taxon>Streptophyta</taxon>
        <taxon>Embryophyta</taxon>
        <taxon>Tracheophyta</taxon>
        <taxon>Spermatophyta</taxon>
        <taxon>Magnoliopsida</taxon>
        <taxon>eudicotyledons</taxon>
        <taxon>Gunneridae</taxon>
        <taxon>Pentapetalae</taxon>
        <taxon>rosids</taxon>
        <taxon>fabids</taxon>
        <taxon>Fabales</taxon>
        <taxon>Fabaceae</taxon>
        <taxon>Papilionoideae</taxon>
        <taxon>50 kb inversion clade</taxon>
        <taxon>dalbergioids sensu lato</taxon>
        <taxon>Dalbergieae</taxon>
        <taxon>Pterocarpus clade</taxon>
        <taxon>Stylosanthes</taxon>
    </lineage>
</organism>
<keyword evidence="3" id="KW-1185">Reference proteome</keyword>
<reference evidence="2 3" key="1">
    <citation type="journal article" date="2023" name="Plants (Basel)">
        <title>Bridging the Gap: Combining Genomics and Transcriptomics Approaches to Understand Stylosanthes scabra, an Orphan Legume from the Brazilian Caatinga.</title>
        <authorList>
            <person name="Ferreira-Neto J.R.C."/>
            <person name="da Silva M.D."/>
            <person name="Binneck E."/>
            <person name="de Melo N.F."/>
            <person name="da Silva R.H."/>
            <person name="de Melo A.L.T.M."/>
            <person name="Pandolfi V."/>
            <person name="Bustamante F.O."/>
            <person name="Brasileiro-Vidal A.C."/>
            <person name="Benko-Iseppon A.M."/>
        </authorList>
    </citation>
    <scope>NUCLEOTIDE SEQUENCE [LARGE SCALE GENOMIC DNA]</scope>
    <source>
        <tissue evidence="2">Leaves</tissue>
    </source>
</reference>
<gene>
    <name evidence="2" type="ORF">PIB30_037857</name>
</gene>
<evidence type="ECO:0000256" key="1">
    <source>
        <dbReference type="SAM" id="MobiDB-lite"/>
    </source>
</evidence>
<dbReference type="EMBL" id="JASCZI010151227">
    <property type="protein sequence ID" value="MED6171125.1"/>
    <property type="molecule type" value="Genomic_DNA"/>
</dbReference>
<sequence length="75" mass="8478">MAQILELQSPELVRKNLFPSLSDSMGPRIRFRRQAREDARGERANDAGPTRRQDKSRRKRKICTGSAASGTSPEH</sequence>
<feature type="compositionally biased region" description="Polar residues" evidence="1">
    <location>
        <begin position="66"/>
        <end position="75"/>
    </location>
</feature>
<feature type="region of interest" description="Disordered" evidence="1">
    <location>
        <begin position="18"/>
        <end position="75"/>
    </location>
</feature>
<comment type="caution">
    <text evidence="2">The sequence shown here is derived from an EMBL/GenBank/DDBJ whole genome shotgun (WGS) entry which is preliminary data.</text>
</comment>